<dbReference type="VEuPathDB" id="FungiDB:PC110_g3744"/>
<dbReference type="InterPro" id="IPR044917">
    <property type="entry name" value="PRIMPOL"/>
</dbReference>
<dbReference type="PANTHER" id="PTHR31399">
    <property type="entry name" value="DNA-DIRECTED PRIMASE / POLYMERASE PROTEIN"/>
    <property type="match status" value="1"/>
</dbReference>
<dbReference type="GO" id="GO:0031297">
    <property type="term" value="P:replication fork processing"/>
    <property type="evidence" value="ECO:0007669"/>
    <property type="project" value="TreeGrafter"/>
</dbReference>
<accession>A0A8T1UT70</accession>
<evidence type="ECO:0000313" key="6">
    <source>
        <dbReference type="EMBL" id="KAG6969396.1"/>
    </source>
</evidence>
<dbReference type="GO" id="GO:0009411">
    <property type="term" value="P:response to UV"/>
    <property type="evidence" value="ECO:0007669"/>
    <property type="project" value="TreeGrafter"/>
</dbReference>
<evidence type="ECO:0000256" key="2">
    <source>
        <dbReference type="ARBA" id="ARBA00044677"/>
    </source>
</evidence>
<organism evidence="6 7">
    <name type="scientific">Phytophthora cactorum</name>
    <dbReference type="NCBI Taxonomy" id="29920"/>
    <lineage>
        <taxon>Eukaryota</taxon>
        <taxon>Sar</taxon>
        <taxon>Stramenopiles</taxon>
        <taxon>Oomycota</taxon>
        <taxon>Peronosporomycetes</taxon>
        <taxon>Peronosporales</taxon>
        <taxon>Peronosporaceae</taxon>
        <taxon>Phytophthora</taxon>
    </lineage>
</organism>
<dbReference type="EC" id="2.7.7.102" evidence="3"/>
<dbReference type="GO" id="GO:0003887">
    <property type="term" value="F:DNA-directed DNA polymerase activity"/>
    <property type="evidence" value="ECO:0007669"/>
    <property type="project" value="UniProtKB-EC"/>
</dbReference>
<keyword evidence="5" id="KW-1133">Transmembrane helix</keyword>
<feature type="transmembrane region" description="Helical" evidence="5">
    <location>
        <begin position="614"/>
        <end position="638"/>
    </location>
</feature>
<keyword evidence="5" id="KW-0472">Membrane</keyword>
<dbReference type="GO" id="GO:0005759">
    <property type="term" value="C:mitochondrial matrix"/>
    <property type="evidence" value="ECO:0007669"/>
    <property type="project" value="TreeGrafter"/>
</dbReference>
<dbReference type="VEuPathDB" id="FungiDB:PC110_g3745"/>
<reference evidence="6" key="1">
    <citation type="submission" date="2021-01" db="EMBL/GenBank/DDBJ databases">
        <title>Phytophthora aleatoria, a newly-described species from Pinus radiata is distinct from Phytophthora cactorum isolates based on comparative genomics.</title>
        <authorList>
            <person name="Mcdougal R."/>
            <person name="Panda P."/>
            <person name="Williams N."/>
            <person name="Studholme D.J."/>
        </authorList>
    </citation>
    <scope>NUCLEOTIDE SEQUENCE</scope>
    <source>
        <strain evidence="6">NZFS 3830</strain>
    </source>
</reference>
<name>A0A8T1UT70_9STRA</name>
<dbReference type="Proteomes" id="UP000688947">
    <property type="component" value="Unassembled WGS sequence"/>
</dbReference>
<evidence type="ECO:0000256" key="3">
    <source>
        <dbReference type="ARBA" id="ARBA00044768"/>
    </source>
</evidence>
<dbReference type="GO" id="GO:0042276">
    <property type="term" value="P:error-prone translesion synthesis"/>
    <property type="evidence" value="ECO:0007669"/>
    <property type="project" value="InterPro"/>
</dbReference>
<evidence type="ECO:0000256" key="4">
    <source>
        <dbReference type="ARBA" id="ARBA00047303"/>
    </source>
</evidence>
<dbReference type="EMBL" id="JAENGZ010000098">
    <property type="protein sequence ID" value="KAG6969396.1"/>
    <property type="molecule type" value="Genomic_DNA"/>
</dbReference>
<dbReference type="OrthoDB" id="5988181at2759"/>
<dbReference type="PANTHER" id="PTHR31399:SF0">
    <property type="entry name" value="DNA-DIRECTED PRIMASE_POLYMERASE PROTEIN"/>
    <property type="match status" value="1"/>
</dbReference>
<dbReference type="GO" id="GO:0003682">
    <property type="term" value="F:chromatin binding"/>
    <property type="evidence" value="ECO:0007669"/>
    <property type="project" value="TreeGrafter"/>
</dbReference>
<comment type="catalytic activity">
    <reaction evidence="2">
        <text>ssDNA + n NTP = ssDNA/pppN(pN)n-1 hybrid + (n-1) diphosphate.</text>
        <dbReference type="EC" id="2.7.7.102"/>
    </reaction>
</comment>
<proteinExistence type="predicted"/>
<comment type="catalytic activity">
    <reaction evidence="4">
        <text>DNA(n) + a 2'-deoxyribonucleoside 5'-triphosphate = DNA(n+1) + diphosphate</text>
        <dbReference type="Rhea" id="RHEA:22508"/>
        <dbReference type="Rhea" id="RHEA-COMP:17339"/>
        <dbReference type="Rhea" id="RHEA-COMP:17340"/>
        <dbReference type="ChEBI" id="CHEBI:33019"/>
        <dbReference type="ChEBI" id="CHEBI:61560"/>
        <dbReference type="ChEBI" id="CHEBI:173112"/>
        <dbReference type="EC" id="2.7.7.7"/>
    </reaction>
    <physiologicalReaction direction="left-to-right" evidence="4">
        <dbReference type="Rhea" id="RHEA:22509"/>
    </physiologicalReaction>
</comment>
<protein>
    <recommendedName>
        <fullName evidence="1">DNA-directed primase/polymerase protein</fullName>
        <ecNumber evidence="3">2.7.7.102</ecNumber>
    </recommendedName>
</protein>
<dbReference type="GO" id="GO:0005634">
    <property type="term" value="C:nucleus"/>
    <property type="evidence" value="ECO:0007669"/>
    <property type="project" value="TreeGrafter"/>
</dbReference>
<evidence type="ECO:0000256" key="1">
    <source>
        <dbReference type="ARBA" id="ARBA00026139"/>
    </source>
</evidence>
<evidence type="ECO:0000313" key="7">
    <source>
        <dbReference type="Proteomes" id="UP000688947"/>
    </source>
</evidence>
<evidence type="ECO:0000256" key="5">
    <source>
        <dbReference type="SAM" id="Phobius"/>
    </source>
</evidence>
<dbReference type="AlphaFoldDB" id="A0A8T1UT70"/>
<keyword evidence="5" id="KW-0812">Transmembrane</keyword>
<gene>
    <name evidence="6" type="ORF">JG687_00003258</name>
</gene>
<sequence length="674" mass="75069">MSAKVFETKACRVWTGALGTPLHVIEDAEQHELDAIPFSLQIWLKAEANNESVDVQSSPKQGLYLVKSDANPTHLQQSQSMWLSIDALSCFSIYSPSPFVSNVLVILDVDDKSQQGYLFGRVRRAALGSVTSDNALSDDQDNDAFYDTEVAEELLAALHTAFPKVQVSSSAKDCLAKREMNRRATGTKLGEMVKRRKTLSAEAFYGSNVAKSTVAAPSDGTRASDNSWQSFYEKLQFRVSHSLMCQLEGTAPISMSFPRQQEAFEFADQVAALRRRVKASRGASSGIGYDNKYTPRVFSFESAGDGKRRFLVATLVEFWKNYKKTRDDQRHVYEIIREGVPCRLYFDLEFKRAINLRVNGDALVARLVSLLQLQLFRRYGIHIHHRDIYQLDSSTPAKFSRHLIFHFPGASLFTDNLHAGAFVREFISDLVDLNDYDSDDPPSPFLVNTESEDDPVDKKQLFIDTGVYTRNRMFRVVGSSKFKKQAVLRSLNASGTELDLDLFMDTMVISLRLIMSRHRRMVAVVGSLLLGAARYVAALQLEDAHTGDTAFQIAEAFESVPNENVTELLDDIVVPASLESVKAVPPPAETEPRDLRPVKTTEHRTGGLPLSLPYGGALVAIEATALLVGGATIAVLAITKIKARSTMIQYDYDKDHVDPMLQSLLYSDMDYAAI</sequence>
<dbReference type="GO" id="GO:0006264">
    <property type="term" value="P:mitochondrial DNA replication"/>
    <property type="evidence" value="ECO:0007669"/>
    <property type="project" value="TreeGrafter"/>
</dbReference>
<comment type="caution">
    <text evidence="6">The sequence shown here is derived from an EMBL/GenBank/DDBJ whole genome shotgun (WGS) entry which is preliminary data.</text>
</comment>